<dbReference type="Proteomes" id="UP000179266">
    <property type="component" value="Unassembled WGS sequence"/>
</dbReference>
<dbReference type="PANTHER" id="PTHR37166:SF1">
    <property type="entry name" value="PROTEIN FLAG"/>
    <property type="match status" value="1"/>
</dbReference>
<name>A0A1F7RKB3_9BACT</name>
<feature type="compositionally biased region" description="Basic and acidic residues" evidence="1">
    <location>
        <begin position="35"/>
        <end position="56"/>
    </location>
</feature>
<feature type="compositionally biased region" description="Polar residues" evidence="1">
    <location>
        <begin position="10"/>
        <end position="34"/>
    </location>
</feature>
<protein>
    <recommendedName>
        <fullName evidence="4">Flagellar biosynthesis protein FlaG</fullName>
    </recommendedName>
</protein>
<comment type="caution">
    <text evidence="2">The sequence shown here is derived from an EMBL/GenBank/DDBJ whole genome shotgun (WGS) entry which is preliminary data.</text>
</comment>
<dbReference type="InterPro" id="IPR005186">
    <property type="entry name" value="FlaG"/>
</dbReference>
<dbReference type="AlphaFoldDB" id="A0A1F7RKB3"/>
<dbReference type="InterPro" id="IPR035924">
    <property type="entry name" value="FlaG-like_sf"/>
</dbReference>
<reference evidence="2 3" key="1">
    <citation type="journal article" date="2016" name="Nat. Commun.">
        <title>Thousands of microbial genomes shed light on interconnected biogeochemical processes in an aquifer system.</title>
        <authorList>
            <person name="Anantharaman K."/>
            <person name="Brown C.T."/>
            <person name="Hug L.A."/>
            <person name="Sharon I."/>
            <person name="Castelle C.J."/>
            <person name="Probst A.J."/>
            <person name="Thomas B.C."/>
            <person name="Singh A."/>
            <person name="Wilkins M.J."/>
            <person name="Karaoz U."/>
            <person name="Brodie E.L."/>
            <person name="Williams K.H."/>
            <person name="Hubbard S.S."/>
            <person name="Banfield J.F."/>
        </authorList>
    </citation>
    <scope>NUCLEOTIDE SEQUENCE [LARGE SCALE GENOMIC DNA]</scope>
</reference>
<evidence type="ECO:0008006" key="4">
    <source>
        <dbReference type="Google" id="ProtNLM"/>
    </source>
</evidence>
<dbReference type="Gene3D" id="3.30.160.170">
    <property type="entry name" value="FlaG-like"/>
    <property type="match status" value="1"/>
</dbReference>
<feature type="region of interest" description="Disordered" evidence="1">
    <location>
        <begin position="1"/>
        <end position="57"/>
    </location>
</feature>
<gene>
    <name evidence="2" type="ORF">A2161_00570</name>
</gene>
<dbReference type="Pfam" id="PF03646">
    <property type="entry name" value="FlaG"/>
    <property type="match status" value="1"/>
</dbReference>
<dbReference type="EMBL" id="MGDD01000337">
    <property type="protein sequence ID" value="OGL41972.1"/>
    <property type="molecule type" value="Genomic_DNA"/>
</dbReference>
<accession>A0A1F7RKB3</accession>
<evidence type="ECO:0000313" key="3">
    <source>
        <dbReference type="Proteomes" id="UP000179266"/>
    </source>
</evidence>
<evidence type="ECO:0000313" key="2">
    <source>
        <dbReference type="EMBL" id="OGL41972.1"/>
    </source>
</evidence>
<dbReference type="SUPFAM" id="SSF160214">
    <property type="entry name" value="FlaG-like"/>
    <property type="match status" value="1"/>
</dbReference>
<proteinExistence type="predicted"/>
<sequence>MEELKVTEQRLYTANFPKQTGSSNTRETVETLTSDPKKFPKSVDDTLKPEKEKDELPSNIQGQIDNLNNLLGKMDTNLRFGVDEKSSRRYYQVVNTVSNTVIKQYPPKELLEVLGKINEMIGIIVDEKV</sequence>
<dbReference type="PANTHER" id="PTHR37166">
    <property type="entry name" value="PROTEIN FLAG"/>
    <property type="match status" value="1"/>
</dbReference>
<evidence type="ECO:0000256" key="1">
    <source>
        <dbReference type="SAM" id="MobiDB-lite"/>
    </source>
</evidence>
<organism evidence="2 3">
    <name type="scientific">Candidatus Schekmanbacteria bacterium RBG_13_48_7</name>
    <dbReference type="NCBI Taxonomy" id="1817878"/>
    <lineage>
        <taxon>Bacteria</taxon>
        <taxon>Candidatus Schekmaniibacteriota</taxon>
    </lineage>
</organism>